<dbReference type="SUPFAM" id="SSF56801">
    <property type="entry name" value="Acetyl-CoA synthetase-like"/>
    <property type="match status" value="1"/>
</dbReference>
<dbReference type="AlphaFoldDB" id="A0A3B4H477"/>
<accession>A0A3B4H477</accession>
<dbReference type="GO" id="GO:0005324">
    <property type="term" value="F:long-chain fatty acid transmembrane transporter activity"/>
    <property type="evidence" value="ECO:0007669"/>
    <property type="project" value="TreeGrafter"/>
</dbReference>
<dbReference type="InterPro" id="IPR042099">
    <property type="entry name" value="ANL_N_sf"/>
</dbReference>
<evidence type="ECO:0000256" key="1">
    <source>
        <dbReference type="ARBA" id="ARBA00006432"/>
    </source>
</evidence>
<evidence type="ECO:0000313" key="4">
    <source>
        <dbReference type="Ensembl" id="ENSPNYP00000028373.1"/>
    </source>
</evidence>
<dbReference type="PANTHER" id="PTHR43107:SF4">
    <property type="entry name" value="LONG-CHAIN FATTY ACID TRANSPORT PROTEIN 2"/>
    <property type="match status" value="1"/>
</dbReference>
<proteinExistence type="inferred from homology"/>
<name>A0A3B4H477_9CICH</name>
<sequence>MTGYVKRYINTGHLPFTIQYIGEIILRLAVGNGIRADVWRDFVRRFGEIQISEFYASTEGKFALSMFQLILCFFPYAVIKDKGEHLRDSYGFFIEVEKGEPGLLVTEITAKAPFIGYVRDMKQTEKKKLHNVFKKGDLYFNTGDLLRIDEDNFMYFHDCVDDTFRALKTKNVNKWKGENVATAEVADILVLADCVKEATVHGVKVPGTCCFVAATEPSSGLPFDYFFSFSKPNKNIWQTNCITFLTFCFYFLFSFLSSSFFDNSF</sequence>
<dbReference type="PANTHER" id="PTHR43107">
    <property type="entry name" value="LONG-CHAIN FATTY ACID TRANSPORT PROTEIN"/>
    <property type="match status" value="1"/>
</dbReference>
<evidence type="ECO:0000256" key="3">
    <source>
        <dbReference type="SAM" id="Phobius"/>
    </source>
</evidence>
<dbReference type="GO" id="GO:0044539">
    <property type="term" value="P:long-chain fatty acid import into cell"/>
    <property type="evidence" value="ECO:0007669"/>
    <property type="project" value="TreeGrafter"/>
</dbReference>
<comment type="similarity">
    <text evidence="1">Belongs to the ATP-dependent AMP-binding enzyme family.</text>
</comment>
<organism evidence="4">
    <name type="scientific">Pundamilia nyererei</name>
    <dbReference type="NCBI Taxonomy" id="303518"/>
    <lineage>
        <taxon>Eukaryota</taxon>
        <taxon>Metazoa</taxon>
        <taxon>Chordata</taxon>
        <taxon>Craniata</taxon>
        <taxon>Vertebrata</taxon>
        <taxon>Euteleostomi</taxon>
        <taxon>Actinopterygii</taxon>
        <taxon>Neopterygii</taxon>
        <taxon>Teleostei</taxon>
        <taxon>Neoteleostei</taxon>
        <taxon>Acanthomorphata</taxon>
        <taxon>Ovalentaria</taxon>
        <taxon>Cichlomorphae</taxon>
        <taxon>Cichliformes</taxon>
        <taxon>Cichlidae</taxon>
        <taxon>African cichlids</taxon>
        <taxon>Pseudocrenilabrinae</taxon>
        <taxon>Haplochromini</taxon>
        <taxon>Pundamilia</taxon>
    </lineage>
</organism>
<dbReference type="Ensembl" id="ENSPNYT00000029064.1">
    <property type="protein sequence ID" value="ENSPNYP00000028373.1"/>
    <property type="gene ID" value="ENSPNYG00000021351.1"/>
</dbReference>
<dbReference type="STRING" id="303518.ENSPNYP00000028373"/>
<reference evidence="4" key="1">
    <citation type="submission" date="2023-09" db="UniProtKB">
        <authorList>
            <consortium name="Ensembl"/>
        </authorList>
    </citation>
    <scope>IDENTIFICATION</scope>
</reference>
<evidence type="ECO:0000256" key="2">
    <source>
        <dbReference type="ARBA" id="ARBA00022598"/>
    </source>
</evidence>
<dbReference type="Gene3D" id="3.40.50.12780">
    <property type="entry name" value="N-terminal domain of ligase-like"/>
    <property type="match status" value="1"/>
</dbReference>
<keyword evidence="2" id="KW-0436">Ligase</keyword>
<dbReference type="GO" id="GO:0005789">
    <property type="term" value="C:endoplasmic reticulum membrane"/>
    <property type="evidence" value="ECO:0007669"/>
    <property type="project" value="TreeGrafter"/>
</dbReference>
<keyword evidence="3" id="KW-0812">Transmembrane</keyword>
<dbReference type="GO" id="GO:0005886">
    <property type="term" value="C:plasma membrane"/>
    <property type="evidence" value="ECO:0007669"/>
    <property type="project" value="TreeGrafter"/>
</dbReference>
<keyword evidence="3" id="KW-1133">Transmembrane helix</keyword>
<dbReference type="GeneTree" id="ENSGT00940000157947"/>
<feature type="transmembrane region" description="Helical" evidence="3">
    <location>
        <begin position="241"/>
        <end position="261"/>
    </location>
</feature>
<dbReference type="GO" id="GO:0004467">
    <property type="term" value="F:long-chain fatty acid-CoA ligase activity"/>
    <property type="evidence" value="ECO:0007669"/>
    <property type="project" value="TreeGrafter"/>
</dbReference>
<protein>
    <submittedName>
        <fullName evidence="4">Uncharacterized protein</fullName>
    </submittedName>
</protein>
<keyword evidence="3" id="KW-0472">Membrane</keyword>